<protein>
    <submittedName>
        <fullName evidence="1">Uncharacterized protein</fullName>
    </submittedName>
</protein>
<evidence type="ECO:0000313" key="2">
    <source>
        <dbReference type="Proteomes" id="UP001642484"/>
    </source>
</evidence>
<keyword evidence="2" id="KW-1185">Reference proteome</keyword>
<sequence>MSYFDDDFQHYQIWRQQVRQVMRHTVTYNFGPLLEEVRAYSTAHTAWPDFVVVILPDTWFRGSPGDGWNIDSEQLTVYLRETTLQHLPTEKEIEMYAVRPFVTPREQSHGEAFYILIDEEATRGRVAILVVEDHWEADTYQLWPIKVPELVDTWQILEEVHKATECDNFETLCKLEYDLHELPHLVPWRVIPGMKLHLTIRPACQSYMSEYDEEGDEIQLMQVAEGMPMELDQDDQHRRRLIEDAVYYQIARHLDARLIQHPYGGVTKVWLVPGEGISGHDAAVLLELRISHISWNSTQAMRLALCSCHCSTVTMDWRDLLKTRSTEQCKACNGSCA</sequence>
<dbReference type="Proteomes" id="UP001642484">
    <property type="component" value="Unassembled WGS sequence"/>
</dbReference>
<gene>
    <name evidence="1" type="ORF">CCMP2556_LOCUS11709</name>
</gene>
<accession>A0ABP0JK15</accession>
<reference evidence="1 2" key="1">
    <citation type="submission" date="2024-02" db="EMBL/GenBank/DDBJ databases">
        <authorList>
            <person name="Chen Y."/>
            <person name="Shah S."/>
            <person name="Dougan E. K."/>
            <person name="Thang M."/>
            <person name="Chan C."/>
        </authorList>
    </citation>
    <scope>NUCLEOTIDE SEQUENCE [LARGE SCALE GENOMIC DNA]</scope>
</reference>
<evidence type="ECO:0000313" key="1">
    <source>
        <dbReference type="EMBL" id="CAK9014482.1"/>
    </source>
</evidence>
<organism evidence="1 2">
    <name type="scientific">Durusdinium trenchii</name>
    <dbReference type="NCBI Taxonomy" id="1381693"/>
    <lineage>
        <taxon>Eukaryota</taxon>
        <taxon>Sar</taxon>
        <taxon>Alveolata</taxon>
        <taxon>Dinophyceae</taxon>
        <taxon>Suessiales</taxon>
        <taxon>Symbiodiniaceae</taxon>
        <taxon>Durusdinium</taxon>
    </lineage>
</organism>
<comment type="caution">
    <text evidence="1">The sequence shown here is derived from an EMBL/GenBank/DDBJ whole genome shotgun (WGS) entry which is preliminary data.</text>
</comment>
<name>A0ABP0JK15_9DINO</name>
<proteinExistence type="predicted"/>
<dbReference type="EMBL" id="CAXAMN010005558">
    <property type="protein sequence ID" value="CAK9014482.1"/>
    <property type="molecule type" value="Genomic_DNA"/>
</dbReference>